<keyword evidence="2" id="KW-1185">Reference proteome</keyword>
<evidence type="ECO:0000313" key="2">
    <source>
        <dbReference type="Proteomes" id="UP000619376"/>
    </source>
</evidence>
<organism evidence="1 2">
    <name type="scientific">Deinococcus metalli</name>
    <dbReference type="NCBI Taxonomy" id="1141878"/>
    <lineage>
        <taxon>Bacteria</taxon>
        <taxon>Thermotogati</taxon>
        <taxon>Deinococcota</taxon>
        <taxon>Deinococci</taxon>
        <taxon>Deinococcales</taxon>
        <taxon>Deinococcaceae</taxon>
        <taxon>Deinococcus</taxon>
    </lineage>
</organism>
<accession>A0ABQ3JT71</accession>
<sequence>MELTPPGIDHLEIEVEEFAGPVLELAGIPLIGPDFLKAREMTVDSLEQQFPAHTVNQTGRMNHDFQEQSQGVNQDVTLAPIDLFVTIKAVWATIFGGFDTLAIDNGRVSLGRSPEAHAVSLPQLAIYILPNA</sequence>
<proteinExistence type="predicted"/>
<protein>
    <submittedName>
        <fullName evidence="1">Uncharacterized protein</fullName>
    </submittedName>
</protein>
<gene>
    <name evidence="1" type="ORF">GCM10017781_38140</name>
</gene>
<comment type="caution">
    <text evidence="1">The sequence shown here is derived from an EMBL/GenBank/DDBJ whole genome shotgun (WGS) entry which is preliminary data.</text>
</comment>
<evidence type="ECO:0000313" key="1">
    <source>
        <dbReference type="EMBL" id="GHF58238.1"/>
    </source>
</evidence>
<dbReference type="EMBL" id="BNAJ01000012">
    <property type="protein sequence ID" value="GHF58238.1"/>
    <property type="molecule type" value="Genomic_DNA"/>
</dbReference>
<reference evidence="2" key="1">
    <citation type="journal article" date="2019" name="Int. J. Syst. Evol. Microbiol.">
        <title>The Global Catalogue of Microorganisms (GCM) 10K type strain sequencing project: providing services to taxonomists for standard genome sequencing and annotation.</title>
        <authorList>
            <consortium name="The Broad Institute Genomics Platform"/>
            <consortium name="The Broad Institute Genome Sequencing Center for Infectious Disease"/>
            <person name="Wu L."/>
            <person name="Ma J."/>
        </authorList>
    </citation>
    <scope>NUCLEOTIDE SEQUENCE [LARGE SCALE GENOMIC DNA]</scope>
    <source>
        <strain evidence="2">CGMCC 1.18437</strain>
    </source>
</reference>
<dbReference type="Proteomes" id="UP000619376">
    <property type="component" value="Unassembled WGS sequence"/>
</dbReference>
<name>A0ABQ3JT71_9DEIO</name>